<name>F4QP33_9CAUL</name>
<dbReference type="EMBL" id="GL883078">
    <property type="protein sequence ID" value="EGF91091.1"/>
    <property type="molecule type" value="Genomic_DNA"/>
</dbReference>
<dbReference type="Gene3D" id="3.40.50.300">
    <property type="entry name" value="P-loop containing nucleotide triphosphate hydrolases"/>
    <property type="match status" value="1"/>
</dbReference>
<keyword evidence="5" id="KW-1185">Reference proteome</keyword>
<evidence type="ECO:0000313" key="5">
    <source>
        <dbReference type="Proteomes" id="UP000006512"/>
    </source>
</evidence>
<protein>
    <submittedName>
        <fullName evidence="4">Type III restriction enzyme, res subunit</fullName>
    </submittedName>
</protein>
<dbReference type="AlphaFoldDB" id="F4QP33"/>
<evidence type="ECO:0000259" key="3">
    <source>
        <dbReference type="Pfam" id="PF19778"/>
    </source>
</evidence>
<reference evidence="5" key="1">
    <citation type="submission" date="2011-03" db="EMBL/GenBank/DDBJ databases">
        <title>Draft genome sequence of Brevundimonas diminuta.</title>
        <authorList>
            <person name="Brown P.J.B."/>
            <person name="Buechlein A."/>
            <person name="Hemmerich C."/>
            <person name="Brun Y.V."/>
        </authorList>
    </citation>
    <scope>NUCLEOTIDE SEQUENCE [LARGE SCALE GENOMIC DNA]</scope>
    <source>
        <strain evidence="5">C19</strain>
    </source>
</reference>
<dbReference type="RefSeq" id="WP_006273278.1">
    <property type="nucleotide sequence ID" value="NZ_GL883078.1"/>
</dbReference>
<evidence type="ECO:0000313" key="4">
    <source>
        <dbReference type="EMBL" id="EGF91091.1"/>
    </source>
</evidence>
<dbReference type="InterPro" id="IPR050742">
    <property type="entry name" value="Helicase_Restrict-Modif_Enz"/>
</dbReference>
<dbReference type="Gene3D" id="3.40.91.30">
    <property type="match status" value="1"/>
</dbReference>
<dbReference type="InterPro" id="IPR045572">
    <property type="entry name" value="RE_endonuc_C"/>
</dbReference>
<dbReference type="InterPro" id="IPR027417">
    <property type="entry name" value="P-loop_NTPase"/>
</dbReference>
<proteinExistence type="predicted"/>
<evidence type="ECO:0000259" key="2">
    <source>
        <dbReference type="Pfam" id="PF04851"/>
    </source>
</evidence>
<dbReference type="OrthoDB" id="9803459at2"/>
<dbReference type="SUPFAM" id="SSF52540">
    <property type="entry name" value="P-loop containing nucleoside triphosphate hydrolases"/>
    <property type="match status" value="2"/>
</dbReference>
<feature type="region of interest" description="Disordered" evidence="1">
    <location>
        <begin position="46"/>
        <end position="70"/>
    </location>
</feature>
<gene>
    <name evidence="4" type="ORF">ABI_25040</name>
</gene>
<dbReference type="HOGENOM" id="CLU_008785_0_0_5"/>
<dbReference type="InterPro" id="IPR006935">
    <property type="entry name" value="Helicase/UvrB_N"/>
</dbReference>
<dbReference type="STRING" id="715226.ABI_25040"/>
<accession>F4QP33</accession>
<feature type="domain" description="Type III restriction enzyme C-terminal endonuclease" evidence="3">
    <location>
        <begin position="885"/>
        <end position="972"/>
    </location>
</feature>
<organism evidence="4 5">
    <name type="scientific">Asticcacaulis biprosthecium C19</name>
    <dbReference type="NCBI Taxonomy" id="715226"/>
    <lineage>
        <taxon>Bacteria</taxon>
        <taxon>Pseudomonadati</taxon>
        <taxon>Pseudomonadota</taxon>
        <taxon>Alphaproteobacteria</taxon>
        <taxon>Caulobacterales</taxon>
        <taxon>Caulobacteraceae</taxon>
        <taxon>Asticcacaulis</taxon>
    </lineage>
</organism>
<feature type="domain" description="Helicase/UvrB N-terminal" evidence="2">
    <location>
        <begin position="170"/>
        <end position="322"/>
    </location>
</feature>
<dbReference type="Pfam" id="PF19778">
    <property type="entry name" value="RE_endonuc"/>
    <property type="match status" value="1"/>
</dbReference>
<dbReference type="NCBIfam" id="NF046055">
    <property type="entry name" value="restr_BPTD_3080"/>
    <property type="match status" value="1"/>
</dbReference>
<dbReference type="Proteomes" id="UP000006512">
    <property type="component" value="Unassembled WGS sequence"/>
</dbReference>
<dbReference type="GO" id="GO:0005829">
    <property type="term" value="C:cytosol"/>
    <property type="evidence" value="ECO:0007669"/>
    <property type="project" value="TreeGrafter"/>
</dbReference>
<dbReference type="Pfam" id="PF04851">
    <property type="entry name" value="ResIII"/>
    <property type="match status" value="1"/>
</dbReference>
<sequence>MSQENFFESPILNSPYDYPGRHWELDPDGQPTNRIVDLRRHSDLITPVPKPKKRRSPKDQLHLGLGQEDGISSEVQEYNPTPIINEIRQYVDAWRRLPNPDQWQVTPETARLLTHWRTYKFEGVRPFFCQVEAVETAIWLAEVAPKSPRYRKFRDHLEGANAQANPLLLRTALKLATGAGKTTVMAMLIAWQTVNAVRYPNKGFSRGFLLVAPGITIRDRLRVLLPNDPDSYYRNRQIVPTDMLAMIDSAVIIITNYHAFKPRERIDIAKGTRQAIEGWQGNKLQTQETEGQMLQRVMKPLMGMKNIIVLNDEAHHCYRERVKDAVGETEDDLKGEEKDEAKENNEAARMWISGLEAVRRKIGLSMVYDLSATPFFLKGSGYIEGTLFPWTMSDFSLMDAIECGIVKLPRVPVADNVPGGDTPKFRNLWEEIKKSPKGLPKKGRSAGKDLDPLALPPILLSALDALYGHYRQTFDLWQAEGIGIPPVFIVVCNNTSTSELIYKYVSGFDRTNDDGTVTLENGRLPLFNNYDDYGNRLARPNTILIDSAQLESGEALDKDFRAMAEAEIEQFRKEKIQRSGNILDGENITDHDLLREVMNTVGKKGRLGEQIRCVVSVSMLTEGWDANTVTHILGVRAFGTQLLCEQVVGRGLRRQSYDLNEDGKFNVEYADVLGIPFDFAAKPVISPPAKPRETIRVHAVKPERDALEIVFPRVEGYRVELPEERLDAEFTEDSVLELTPDWVGPTVTNNQGIIGAGVTLNVAHLGEMRPSTLVYHLTQHLLMHKYRDPGEEPKMYLFGQLKRIARQWLDGGYLRCTGGTYPAQLMYKEIADMAAERIKNAITQTLQGQMPLKAILDAYNPTGSTAYVNFTSSKSLKWQTDARKSHLNWVICDSDWEAEFCRVAEAHPKVRAYVKNQGLGMEVPYLMGSVARKYVPDFIVQIDDGREDPLNLIVEIKGFRKEDAKEKANTMKAYWVPGVNNLGKFGRWAFAEFTAVFEIEAHFNTLVDNALRAQPQDA</sequence>
<dbReference type="eggNOG" id="COG1061">
    <property type="taxonomic scope" value="Bacteria"/>
</dbReference>
<dbReference type="PANTHER" id="PTHR47396:SF1">
    <property type="entry name" value="ATP-DEPENDENT HELICASE IRC3-RELATED"/>
    <property type="match status" value="1"/>
</dbReference>
<dbReference type="PANTHER" id="PTHR47396">
    <property type="entry name" value="TYPE I RESTRICTION ENZYME ECOKI R PROTEIN"/>
    <property type="match status" value="1"/>
</dbReference>
<dbReference type="GO" id="GO:0003677">
    <property type="term" value="F:DNA binding"/>
    <property type="evidence" value="ECO:0007669"/>
    <property type="project" value="InterPro"/>
</dbReference>
<dbReference type="GO" id="GO:0005524">
    <property type="term" value="F:ATP binding"/>
    <property type="evidence" value="ECO:0007669"/>
    <property type="project" value="InterPro"/>
</dbReference>
<dbReference type="GO" id="GO:0015668">
    <property type="term" value="F:type III site-specific deoxyribonuclease activity"/>
    <property type="evidence" value="ECO:0007669"/>
    <property type="project" value="InterPro"/>
</dbReference>
<evidence type="ECO:0000256" key="1">
    <source>
        <dbReference type="SAM" id="MobiDB-lite"/>
    </source>
</evidence>